<proteinExistence type="inferred from homology"/>
<gene>
    <name evidence="11" type="primary">msraa</name>
</gene>
<evidence type="ECO:0000313" key="11">
    <source>
        <dbReference type="Ensembl" id="ENSONIP00000066131.1"/>
    </source>
</evidence>
<dbReference type="GeneTree" id="ENSGT00940000165219"/>
<dbReference type="Ensembl" id="ENSONIT00000041740.1">
    <property type="protein sequence ID" value="ENSONIP00000066131.1"/>
    <property type="gene ID" value="ENSONIG00000015773.2"/>
</dbReference>
<dbReference type="PANTHER" id="PTHR42799">
    <property type="entry name" value="MITOCHONDRIAL PEPTIDE METHIONINE SULFOXIDE REDUCTASE"/>
    <property type="match status" value="1"/>
</dbReference>
<accession>A0A669E505</accession>
<dbReference type="GO" id="GO:0005737">
    <property type="term" value="C:cytoplasm"/>
    <property type="evidence" value="ECO:0007669"/>
    <property type="project" value="TreeGrafter"/>
</dbReference>
<name>A0A669E505_ORENI</name>
<evidence type="ECO:0000256" key="1">
    <source>
        <dbReference type="ARBA" id="ARBA00005591"/>
    </source>
</evidence>
<dbReference type="InterPro" id="IPR036509">
    <property type="entry name" value="Met_Sox_Rdtase_MsrA_sf"/>
</dbReference>
<dbReference type="FunFam" id="3.30.1060.10:FF:000001">
    <property type="entry name" value="Peptide methionine sulfoxide reductase MsrA"/>
    <property type="match status" value="1"/>
</dbReference>
<reference evidence="11" key="2">
    <citation type="submission" date="2025-08" db="UniProtKB">
        <authorList>
            <consortium name="Ensembl"/>
        </authorList>
    </citation>
    <scope>IDENTIFICATION</scope>
</reference>
<evidence type="ECO:0000256" key="3">
    <source>
        <dbReference type="ARBA" id="ARBA00023002"/>
    </source>
</evidence>
<evidence type="ECO:0000256" key="7">
    <source>
        <dbReference type="ARBA" id="ARBA00047806"/>
    </source>
</evidence>
<feature type="domain" description="Peptide methionine sulphoxide reductase MsrA" evidence="10">
    <location>
        <begin position="98"/>
        <end position="250"/>
    </location>
</feature>
<evidence type="ECO:0000313" key="12">
    <source>
        <dbReference type="Proteomes" id="UP000005207"/>
    </source>
</evidence>
<dbReference type="PANTHER" id="PTHR42799:SF23">
    <property type="entry name" value="PEPTIDE-METHIONINE (S)-S-OXIDE REDUCTASE"/>
    <property type="match status" value="1"/>
</dbReference>
<evidence type="ECO:0000256" key="5">
    <source>
        <dbReference type="ARBA" id="ARBA00030273"/>
    </source>
</evidence>
<comment type="catalytic activity">
    <reaction evidence="8">
        <text>[thioredoxin]-disulfide + L-methionine + H2O = L-methionine (S)-S-oxide + [thioredoxin]-dithiol</text>
        <dbReference type="Rhea" id="RHEA:19993"/>
        <dbReference type="Rhea" id="RHEA-COMP:10698"/>
        <dbReference type="Rhea" id="RHEA-COMP:10700"/>
        <dbReference type="ChEBI" id="CHEBI:15377"/>
        <dbReference type="ChEBI" id="CHEBI:29950"/>
        <dbReference type="ChEBI" id="CHEBI:50058"/>
        <dbReference type="ChEBI" id="CHEBI:57844"/>
        <dbReference type="ChEBI" id="CHEBI:58772"/>
        <dbReference type="EC" id="1.8.4.11"/>
    </reaction>
</comment>
<dbReference type="NCBIfam" id="TIGR00401">
    <property type="entry name" value="msrA"/>
    <property type="match status" value="1"/>
</dbReference>
<dbReference type="GO" id="GO:0034599">
    <property type="term" value="P:cellular response to oxidative stress"/>
    <property type="evidence" value="ECO:0007669"/>
    <property type="project" value="TreeGrafter"/>
</dbReference>
<keyword evidence="12" id="KW-1185">Reference proteome</keyword>
<comment type="similarity">
    <text evidence="1">Belongs to the MsrA Met sulfoxide reductase family.</text>
</comment>
<dbReference type="AlphaFoldDB" id="A0A669E505"/>
<dbReference type="InterPro" id="IPR002569">
    <property type="entry name" value="Met_Sox_Rdtase_MsrA_dom"/>
</dbReference>
<sequence length="267" mass="29927">MVSTSRILFVWRHFVNIRMGDMAFKAQMPTPETALPGRTESLKVSALNSICELDKAEYWTSETLVVARGRPSVRSAREKHVVNGNRTVPPFPEGTEMAMFGMGCFWGAERKFWKQKGVYSTQVGYSGGYTPNPTYKEICTGRTGHAEVVRVVFQPEQISFASLLKVFWESHNPTQGMRQGNDIGTTYRSAIYTYTKQQLEEALASKEQYQKVLTQEGYGSITTEIAEAKQFYYAEDYHQQYLSKNPDGYCGLGGTGVACPIGIKSKA</sequence>
<dbReference type="GO" id="GO:0008113">
    <property type="term" value="F:peptide-methionine (S)-S-oxide reductase activity"/>
    <property type="evidence" value="ECO:0007669"/>
    <property type="project" value="UniProtKB-EC"/>
</dbReference>
<evidence type="ECO:0000256" key="8">
    <source>
        <dbReference type="ARBA" id="ARBA00048782"/>
    </source>
</evidence>
<dbReference type="EC" id="1.8.4.11" evidence="2"/>
<comment type="function">
    <text evidence="4">Has an important function as a repair enzyme for proteins that have been inactivated by oxidation. Catalyzes the reversible oxidation-reduction of methionine sulfoxide in proteins to methionine.</text>
</comment>
<reference evidence="11" key="3">
    <citation type="submission" date="2025-09" db="UniProtKB">
        <authorList>
            <consortium name="Ensembl"/>
        </authorList>
    </citation>
    <scope>IDENTIFICATION</scope>
</reference>
<dbReference type="FunCoup" id="A0A669E505">
    <property type="interactions" value="891"/>
</dbReference>
<evidence type="ECO:0000256" key="2">
    <source>
        <dbReference type="ARBA" id="ARBA00012502"/>
    </source>
</evidence>
<dbReference type="SUPFAM" id="SSF55068">
    <property type="entry name" value="Peptide methionine sulfoxide reductase"/>
    <property type="match status" value="1"/>
</dbReference>
<evidence type="ECO:0000256" key="6">
    <source>
        <dbReference type="ARBA" id="ARBA00030643"/>
    </source>
</evidence>
<dbReference type="InterPro" id="IPR050162">
    <property type="entry name" value="MsrA_MetSO_reductase"/>
</dbReference>
<evidence type="ECO:0000256" key="9">
    <source>
        <dbReference type="ARBA" id="ARBA00067384"/>
    </source>
</evidence>
<evidence type="ECO:0000259" key="10">
    <source>
        <dbReference type="Pfam" id="PF01625"/>
    </source>
</evidence>
<dbReference type="InParanoid" id="A0A669E505"/>
<organism evidence="11 12">
    <name type="scientific">Oreochromis niloticus</name>
    <name type="common">Nile tilapia</name>
    <name type="synonym">Tilapia nilotica</name>
    <dbReference type="NCBI Taxonomy" id="8128"/>
    <lineage>
        <taxon>Eukaryota</taxon>
        <taxon>Metazoa</taxon>
        <taxon>Chordata</taxon>
        <taxon>Craniata</taxon>
        <taxon>Vertebrata</taxon>
        <taxon>Euteleostomi</taxon>
        <taxon>Actinopterygii</taxon>
        <taxon>Neopterygii</taxon>
        <taxon>Teleostei</taxon>
        <taxon>Neoteleostei</taxon>
        <taxon>Acanthomorphata</taxon>
        <taxon>Ovalentaria</taxon>
        <taxon>Cichlomorphae</taxon>
        <taxon>Cichliformes</taxon>
        <taxon>Cichlidae</taxon>
        <taxon>African cichlids</taxon>
        <taxon>Pseudocrenilabrinae</taxon>
        <taxon>Oreochromini</taxon>
        <taxon>Oreochromis</taxon>
    </lineage>
</organism>
<reference evidence="12" key="1">
    <citation type="submission" date="2012-01" db="EMBL/GenBank/DDBJ databases">
        <title>The Genome Sequence of Oreochromis niloticus (Nile Tilapia).</title>
        <authorList>
            <consortium name="Broad Institute Genome Assembly Team"/>
            <consortium name="Broad Institute Sequencing Platform"/>
            <person name="Di Palma F."/>
            <person name="Johnson J."/>
            <person name="Lander E.S."/>
            <person name="Lindblad-Toh K."/>
        </authorList>
    </citation>
    <scope>NUCLEOTIDE SEQUENCE [LARGE SCALE GENOMIC DNA]</scope>
</reference>
<comment type="catalytic activity">
    <reaction evidence="7">
        <text>L-methionyl-[protein] + [thioredoxin]-disulfide + H2O = L-methionyl-(S)-S-oxide-[protein] + [thioredoxin]-dithiol</text>
        <dbReference type="Rhea" id="RHEA:14217"/>
        <dbReference type="Rhea" id="RHEA-COMP:10698"/>
        <dbReference type="Rhea" id="RHEA-COMP:10700"/>
        <dbReference type="Rhea" id="RHEA-COMP:12313"/>
        <dbReference type="Rhea" id="RHEA-COMP:12315"/>
        <dbReference type="ChEBI" id="CHEBI:15377"/>
        <dbReference type="ChEBI" id="CHEBI:16044"/>
        <dbReference type="ChEBI" id="CHEBI:29950"/>
        <dbReference type="ChEBI" id="CHEBI:44120"/>
        <dbReference type="ChEBI" id="CHEBI:50058"/>
        <dbReference type="EC" id="1.8.4.11"/>
    </reaction>
</comment>
<protein>
    <recommendedName>
        <fullName evidence="9">Mitochondrial peptide methionine sulfoxide reductase</fullName>
        <ecNumber evidence="2">1.8.4.11</ecNumber>
    </recommendedName>
    <alternativeName>
        <fullName evidence="6">Peptide-methionine (S)-S-oxide reductase</fullName>
    </alternativeName>
    <alternativeName>
        <fullName evidence="5">Protein-methionine-S-oxide reductase</fullName>
    </alternativeName>
</protein>
<dbReference type="HAMAP" id="MF_01401">
    <property type="entry name" value="MsrA"/>
    <property type="match status" value="1"/>
</dbReference>
<evidence type="ECO:0000256" key="4">
    <source>
        <dbReference type="ARBA" id="ARBA00024679"/>
    </source>
</evidence>
<dbReference type="Gene3D" id="3.30.1060.10">
    <property type="entry name" value="Peptide methionine sulphoxide reductase MsrA"/>
    <property type="match status" value="1"/>
</dbReference>
<dbReference type="Proteomes" id="UP000005207">
    <property type="component" value="Linkage group LG15"/>
</dbReference>
<keyword evidence="3" id="KW-0560">Oxidoreductase</keyword>
<dbReference type="Pfam" id="PF01625">
    <property type="entry name" value="PMSR"/>
    <property type="match status" value="1"/>
</dbReference>